<evidence type="ECO:0000313" key="2">
    <source>
        <dbReference type="Proteomes" id="UP000808914"/>
    </source>
</evidence>
<evidence type="ECO:0000313" key="1">
    <source>
        <dbReference type="EMBL" id="MBM7646910.1"/>
    </source>
</evidence>
<evidence type="ECO:0008006" key="3">
    <source>
        <dbReference type="Google" id="ProtNLM"/>
    </source>
</evidence>
<dbReference type="Pfam" id="PF17277">
    <property type="entry name" value="DUF5342"/>
    <property type="match status" value="1"/>
</dbReference>
<dbReference type="Proteomes" id="UP000808914">
    <property type="component" value="Unassembled WGS sequence"/>
</dbReference>
<dbReference type="InterPro" id="IPR017263">
    <property type="entry name" value="UCP037692"/>
</dbReference>
<organism evidence="1 2">
    <name type="scientific">Scopulibacillus daqui</name>
    <dbReference type="NCBI Taxonomy" id="1469162"/>
    <lineage>
        <taxon>Bacteria</taxon>
        <taxon>Bacillati</taxon>
        <taxon>Bacillota</taxon>
        <taxon>Bacilli</taxon>
        <taxon>Bacillales</taxon>
        <taxon>Sporolactobacillaceae</taxon>
        <taxon>Scopulibacillus</taxon>
    </lineage>
</organism>
<gene>
    <name evidence="1" type="ORF">JOD45_003145</name>
</gene>
<dbReference type="RefSeq" id="WP_205004783.1">
    <property type="nucleotide sequence ID" value="NZ_JAFBER010000033.1"/>
</dbReference>
<accession>A0ABS2Q3N7</accession>
<name>A0ABS2Q3N7_9BACL</name>
<reference evidence="1 2" key="1">
    <citation type="submission" date="2021-01" db="EMBL/GenBank/DDBJ databases">
        <title>Genomic Encyclopedia of Type Strains, Phase IV (KMG-IV): sequencing the most valuable type-strain genomes for metagenomic binning, comparative biology and taxonomic classification.</title>
        <authorList>
            <person name="Goeker M."/>
        </authorList>
    </citation>
    <scope>NUCLEOTIDE SEQUENCE [LARGE SCALE GENOMIC DNA]</scope>
    <source>
        <strain evidence="1 2">DSM 28236</strain>
    </source>
</reference>
<protein>
    <recommendedName>
        <fullName evidence="3">YheE family protein</fullName>
    </recommendedName>
</protein>
<proteinExistence type="predicted"/>
<comment type="caution">
    <text evidence="1">The sequence shown here is derived from an EMBL/GenBank/DDBJ whole genome shotgun (WGS) entry which is preliminary data.</text>
</comment>
<dbReference type="PIRSF" id="PIRSF037692">
    <property type="entry name" value="UCP037692"/>
    <property type="match status" value="1"/>
</dbReference>
<dbReference type="EMBL" id="JAFBER010000033">
    <property type="protein sequence ID" value="MBM7646910.1"/>
    <property type="molecule type" value="Genomic_DNA"/>
</dbReference>
<sequence length="70" mass="8449">MITHFTYKPFLSKSRQTNYQFSFFFKGAAYQGIYHYNGEIEWATEEPEEAFLKDITAQIHELMLFHVYDK</sequence>
<keyword evidence="2" id="KW-1185">Reference proteome</keyword>